<comment type="caution">
    <text evidence="1">The sequence shown here is derived from an EMBL/GenBank/DDBJ whole genome shotgun (WGS) entry which is preliminary data.</text>
</comment>
<evidence type="ECO:0000313" key="1">
    <source>
        <dbReference type="EMBL" id="RDY29323.1"/>
    </source>
</evidence>
<protein>
    <submittedName>
        <fullName evidence="1">PqqD family peptide modification chaperone</fullName>
    </submittedName>
</protein>
<organism evidence="1 2">
    <name type="scientific">Romboutsia weinsteinii</name>
    <dbReference type="NCBI Taxonomy" id="2020949"/>
    <lineage>
        <taxon>Bacteria</taxon>
        <taxon>Bacillati</taxon>
        <taxon>Bacillota</taxon>
        <taxon>Clostridia</taxon>
        <taxon>Peptostreptococcales</taxon>
        <taxon>Peptostreptococcaceae</taxon>
        <taxon>Romboutsia</taxon>
    </lineage>
</organism>
<evidence type="ECO:0000313" key="2">
    <source>
        <dbReference type="Proteomes" id="UP000215694"/>
    </source>
</evidence>
<dbReference type="OrthoDB" id="308521at2"/>
<dbReference type="Proteomes" id="UP000215694">
    <property type="component" value="Unassembled WGS sequence"/>
</dbReference>
<sequence length="114" mass="13493">MKNNDEVLNIIFKICDCVEYEVDKDGIITILEKQDHKIQNIFRKLKFKIPLYKKTTLDEYSSAVFVQIDGKKTVNEIGKNLELEFGEKVHPLYERLLLFLNHIDVNCKYIEKID</sequence>
<dbReference type="AlphaFoldDB" id="A0A371J9D0"/>
<gene>
    <name evidence="1" type="ORF">CHL78_001080</name>
</gene>
<dbReference type="EMBL" id="NOJY02000002">
    <property type="protein sequence ID" value="RDY29323.1"/>
    <property type="molecule type" value="Genomic_DNA"/>
</dbReference>
<keyword evidence="2" id="KW-1185">Reference proteome</keyword>
<proteinExistence type="predicted"/>
<name>A0A371J9D0_9FIRM</name>
<dbReference type="RefSeq" id="WP_094368013.1">
    <property type="nucleotide sequence ID" value="NZ_NOJY02000002.1"/>
</dbReference>
<reference evidence="1 2" key="1">
    <citation type="journal article" date="2017" name="Genome Announc.">
        <title>Draft Genome Sequence of Romboutsia weinsteinii sp. nov. Strain CCRI-19649(T) Isolated from Surface Water.</title>
        <authorList>
            <person name="Maheux A.F."/>
            <person name="Boudreau D.K."/>
            <person name="Berube E."/>
            <person name="Boissinot M."/>
            <person name="Cantin P."/>
            <person name="Raymond F."/>
            <person name="Corbeil J."/>
            <person name="Omar R.F."/>
            <person name="Bergeron M.G."/>
        </authorList>
    </citation>
    <scope>NUCLEOTIDE SEQUENCE [LARGE SCALE GENOMIC DNA]</scope>
    <source>
        <strain evidence="1 2">CCRI-19649</strain>
    </source>
</reference>
<accession>A0A371J9D0</accession>